<proteinExistence type="predicted"/>
<keyword evidence="1" id="KW-0732">Signal</keyword>
<organism evidence="2 3">
    <name type="scientific">Tanacetum coccineum</name>
    <dbReference type="NCBI Taxonomy" id="301880"/>
    <lineage>
        <taxon>Eukaryota</taxon>
        <taxon>Viridiplantae</taxon>
        <taxon>Streptophyta</taxon>
        <taxon>Embryophyta</taxon>
        <taxon>Tracheophyta</taxon>
        <taxon>Spermatophyta</taxon>
        <taxon>Magnoliopsida</taxon>
        <taxon>eudicotyledons</taxon>
        <taxon>Gunneridae</taxon>
        <taxon>Pentapetalae</taxon>
        <taxon>asterids</taxon>
        <taxon>campanulids</taxon>
        <taxon>Asterales</taxon>
        <taxon>Asteraceae</taxon>
        <taxon>Asteroideae</taxon>
        <taxon>Anthemideae</taxon>
        <taxon>Anthemidinae</taxon>
        <taxon>Tanacetum</taxon>
    </lineage>
</organism>
<evidence type="ECO:0000313" key="2">
    <source>
        <dbReference type="EMBL" id="GJS64946.1"/>
    </source>
</evidence>
<dbReference type="InterPro" id="IPR021109">
    <property type="entry name" value="Peptidase_aspartic_dom_sf"/>
</dbReference>
<evidence type="ECO:0000313" key="3">
    <source>
        <dbReference type="Proteomes" id="UP001151760"/>
    </source>
</evidence>
<name>A0ABQ4XI51_9ASTR</name>
<gene>
    <name evidence="2" type="ORF">Tco_0679510</name>
</gene>
<evidence type="ECO:0000256" key="1">
    <source>
        <dbReference type="SAM" id="SignalP"/>
    </source>
</evidence>
<dbReference type="EMBL" id="BQNB010009540">
    <property type="protein sequence ID" value="GJS64946.1"/>
    <property type="molecule type" value="Genomic_DNA"/>
</dbReference>
<feature type="signal peptide" evidence="1">
    <location>
        <begin position="1"/>
        <end position="22"/>
    </location>
</feature>
<feature type="chain" id="PRO_5047323192" evidence="1">
    <location>
        <begin position="23"/>
        <end position="253"/>
    </location>
</feature>
<reference evidence="2" key="1">
    <citation type="journal article" date="2022" name="Int. J. Mol. Sci.">
        <title>Draft Genome of Tanacetum Coccineum: Genomic Comparison of Closely Related Tanacetum-Family Plants.</title>
        <authorList>
            <person name="Yamashiro T."/>
            <person name="Shiraishi A."/>
            <person name="Nakayama K."/>
            <person name="Satake H."/>
        </authorList>
    </citation>
    <scope>NUCLEOTIDE SEQUENCE</scope>
</reference>
<dbReference type="Gene3D" id="2.40.70.10">
    <property type="entry name" value="Acid Proteases"/>
    <property type="match status" value="1"/>
</dbReference>
<keyword evidence="3" id="KW-1185">Reference proteome</keyword>
<sequence length="253" mass="29621">MRIHLVLPLIVSFLILRKKIEIKSWLEDNRIVDSLVSSDEIEYFDTFPTLEELEYHEWLLKYPKPSWVRAKIRTENLNNIKISCMIGHFLKRQAYIDLESPINVMSKQHYKGIMNKGLESRQKPSNPSKNSNFVGRVRGLKVFIGNFTYECNFMILEDTTSIIYHHLGEVVCEKPFARKTGLVYDQEEGTITFEKDNEKITFKTPHTMEAFNHIDFKDVNTDSIPPFVLENNDDRGKAYYSDSPTLGPEYRED</sequence>
<dbReference type="Proteomes" id="UP001151760">
    <property type="component" value="Unassembled WGS sequence"/>
</dbReference>
<protein>
    <submittedName>
        <fullName evidence="2">Protein kinase-like domain, concanavalin A-like lectin/glucanase domain protein</fullName>
    </submittedName>
</protein>
<reference evidence="2" key="2">
    <citation type="submission" date="2022-01" db="EMBL/GenBank/DDBJ databases">
        <authorList>
            <person name="Yamashiro T."/>
            <person name="Shiraishi A."/>
            <person name="Satake H."/>
            <person name="Nakayama K."/>
        </authorList>
    </citation>
    <scope>NUCLEOTIDE SEQUENCE</scope>
</reference>
<accession>A0ABQ4XI51</accession>
<comment type="caution">
    <text evidence="2">The sequence shown here is derived from an EMBL/GenBank/DDBJ whole genome shotgun (WGS) entry which is preliminary data.</text>
</comment>